<evidence type="ECO:0000313" key="2">
    <source>
        <dbReference type="EMBL" id="MBL0403352.1"/>
    </source>
</evidence>
<dbReference type="InterPro" id="IPR013149">
    <property type="entry name" value="ADH-like_C"/>
</dbReference>
<dbReference type="InterPro" id="IPR051397">
    <property type="entry name" value="Zn-ADH-like_protein"/>
</dbReference>
<feature type="domain" description="Enoyl reductase (ER)" evidence="1">
    <location>
        <begin position="10"/>
        <end position="329"/>
    </location>
</feature>
<protein>
    <submittedName>
        <fullName evidence="2">NADPH:quinone oxidoreductase family protein</fullName>
    </submittedName>
</protein>
<dbReference type="EMBL" id="JAEQMY010000005">
    <property type="protein sequence ID" value="MBL0403352.1"/>
    <property type="molecule type" value="Genomic_DNA"/>
</dbReference>
<gene>
    <name evidence="2" type="ORF">JKG68_05190</name>
</gene>
<dbReference type="PANTHER" id="PTHR43677">
    <property type="entry name" value="SHORT-CHAIN DEHYDROGENASE/REDUCTASE"/>
    <property type="match status" value="1"/>
</dbReference>
<sequence>MLALLSRRPGGPETLALETLAEPRPKPGEILLAVRACGVNYPDALIIEDRYQFRPERPFAPGSEVSGIVEALGEGVTSLKVGDRVIGSCGWGGMAEKLALPAERCIPMPDAMPFDEAAAFIMTYGTSYHALKDRAALKAGEVLLVLGAAGGVGLAAVELGKAMGARVVAAASSDEKAALARKHGADESIVYPAGPLDKDGAKALAEQFKAACGSSGADVIYDPVGGDYSEAALRAIAWEGRFLVVGFPAGIPKLPLNLPLLKSCQIVGVFWGAFAKRDPAANAANIRELLDLYARGAIRPAISERVPLARAGDAIAALSARKAMGKIVVTIDGTEGR</sequence>
<dbReference type="RefSeq" id="WP_202056589.1">
    <property type="nucleotide sequence ID" value="NZ_JAEQMY010000005.1"/>
</dbReference>
<dbReference type="GO" id="GO:0016491">
    <property type="term" value="F:oxidoreductase activity"/>
    <property type="evidence" value="ECO:0007669"/>
    <property type="project" value="InterPro"/>
</dbReference>
<keyword evidence="3" id="KW-1185">Reference proteome</keyword>
<dbReference type="AlphaFoldDB" id="A0A937CYX6"/>
<dbReference type="Proteomes" id="UP000605848">
    <property type="component" value="Unassembled WGS sequence"/>
</dbReference>
<dbReference type="InterPro" id="IPR013154">
    <property type="entry name" value="ADH-like_N"/>
</dbReference>
<dbReference type="Gene3D" id="3.40.50.720">
    <property type="entry name" value="NAD(P)-binding Rossmann-like Domain"/>
    <property type="match status" value="1"/>
</dbReference>
<evidence type="ECO:0000313" key="3">
    <source>
        <dbReference type="Proteomes" id="UP000605848"/>
    </source>
</evidence>
<dbReference type="SMART" id="SM00829">
    <property type="entry name" value="PKS_ER"/>
    <property type="match status" value="1"/>
</dbReference>
<reference evidence="2" key="1">
    <citation type="submission" date="2021-01" db="EMBL/GenBank/DDBJ databases">
        <title>Microvirga sp.</title>
        <authorList>
            <person name="Kim M.K."/>
        </authorList>
    </citation>
    <scope>NUCLEOTIDE SEQUENCE</scope>
    <source>
        <strain evidence="2">5420S-16</strain>
    </source>
</reference>
<proteinExistence type="predicted"/>
<dbReference type="PANTHER" id="PTHR43677:SF4">
    <property type="entry name" value="QUINONE OXIDOREDUCTASE-LIKE PROTEIN 2"/>
    <property type="match status" value="1"/>
</dbReference>
<accession>A0A937CYX6</accession>
<comment type="caution">
    <text evidence="2">The sequence shown here is derived from an EMBL/GenBank/DDBJ whole genome shotgun (WGS) entry which is preliminary data.</text>
</comment>
<dbReference type="InterPro" id="IPR036291">
    <property type="entry name" value="NAD(P)-bd_dom_sf"/>
</dbReference>
<dbReference type="SUPFAM" id="SSF50129">
    <property type="entry name" value="GroES-like"/>
    <property type="match status" value="1"/>
</dbReference>
<dbReference type="CDD" id="cd08241">
    <property type="entry name" value="QOR1"/>
    <property type="match status" value="1"/>
</dbReference>
<dbReference type="Pfam" id="PF00107">
    <property type="entry name" value="ADH_zinc_N"/>
    <property type="match status" value="1"/>
</dbReference>
<dbReference type="Gene3D" id="3.90.180.10">
    <property type="entry name" value="Medium-chain alcohol dehydrogenases, catalytic domain"/>
    <property type="match status" value="1"/>
</dbReference>
<name>A0A937CYX6_9HYPH</name>
<dbReference type="InterPro" id="IPR011032">
    <property type="entry name" value="GroES-like_sf"/>
</dbReference>
<organism evidence="2 3">
    <name type="scientific">Microvirga aerilata</name>
    <dbReference type="NCBI Taxonomy" id="670292"/>
    <lineage>
        <taxon>Bacteria</taxon>
        <taxon>Pseudomonadati</taxon>
        <taxon>Pseudomonadota</taxon>
        <taxon>Alphaproteobacteria</taxon>
        <taxon>Hyphomicrobiales</taxon>
        <taxon>Methylobacteriaceae</taxon>
        <taxon>Microvirga</taxon>
    </lineage>
</organism>
<dbReference type="SUPFAM" id="SSF51735">
    <property type="entry name" value="NAD(P)-binding Rossmann-fold domains"/>
    <property type="match status" value="1"/>
</dbReference>
<evidence type="ECO:0000259" key="1">
    <source>
        <dbReference type="SMART" id="SM00829"/>
    </source>
</evidence>
<dbReference type="Pfam" id="PF08240">
    <property type="entry name" value="ADH_N"/>
    <property type="match status" value="1"/>
</dbReference>
<dbReference type="InterPro" id="IPR020843">
    <property type="entry name" value="ER"/>
</dbReference>